<dbReference type="FunFam" id="2.10.25.10:FF:000499">
    <property type="entry name" value="Predicted protein"/>
    <property type="match status" value="1"/>
</dbReference>
<keyword evidence="4" id="KW-0175">Coiled coil</keyword>
<feature type="domain" description="VWFD" evidence="11">
    <location>
        <begin position="450"/>
        <end position="633"/>
    </location>
</feature>
<feature type="region of interest" description="Disordered" evidence="8">
    <location>
        <begin position="1498"/>
        <end position="1519"/>
    </location>
</feature>
<dbReference type="OrthoDB" id="382013at2759"/>
<feature type="domain" description="EGF-like" evidence="9">
    <location>
        <begin position="1931"/>
        <end position="1963"/>
    </location>
</feature>
<dbReference type="Gene3D" id="2.60.120.260">
    <property type="entry name" value="Galactose-binding domain-like"/>
    <property type="match status" value="1"/>
</dbReference>
<dbReference type="PANTHER" id="PTHR14949">
    <property type="entry name" value="EGF-LIKE-DOMAIN, MULTIPLE 7, 8"/>
    <property type="match status" value="1"/>
</dbReference>
<feature type="disulfide bond" evidence="7">
    <location>
        <begin position="1889"/>
        <end position="1898"/>
    </location>
</feature>
<dbReference type="CDD" id="cd00054">
    <property type="entry name" value="EGF_CA"/>
    <property type="match status" value="3"/>
</dbReference>
<evidence type="ECO:0000256" key="7">
    <source>
        <dbReference type="PROSITE-ProRule" id="PRU00076"/>
    </source>
</evidence>
<evidence type="ECO:0000256" key="6">
    <source>
        <dbReference type="ARBA" id="ARBA00023180"/>
    </source>
</evidence>
<sequence>MVFGRLNHDFMSLYNFISNMVMEKNIAVASALKRLLLSSLTTPLCVPKTFRDLSPECYPGGYRTLRNAYRSVDFDSTELQNTAIQDLICDHSLPAGWYRFSINNKPAEMPTRCVEMNRCGTQAPVWLSLKDSSLPRPGEVKQLSACATWQFFHGSTKDCCLFRIPISVRNCGKFLLYFLQPTQGCMGYCAEVASPYTPKLCPPGETIVNSVCKANVPSLTSKPLVTPELVGSSVHLRCSFTGVTSMWPVGYQVVWARYSSNTMKVEIRRDTTTRLYSLVEMDGVHFRLGETFSCSVSTFLLNSSSMQSASKESAGFFAGIKFVPDVLHIREDAKKHVLAVHSTVPIPCHGFEHNRRCKVTLALSVHEADNVVVKVSNVALSSCSVELLSQPCRNSVCAQGTVTLSAVTDFTRDGDRVSFLSTQPAEGSPRLWRGYNPPALKITVQDVPTATCYSLTDPHVITFDGRRYENQQTGTFLLYKSTKRVFEVHTRQWDCGSRHYSVACTCGVAAREGNEVVTFDMCNGQLRETRPHLSVKALGPSITNQIKIHETHQGKKVTIVFASGAFVRADVSDWGMSLSVRAPSQDFNATRGLCGLFDRNSHNDLHHPAGTSYHDKNLEEFIQDWRITPGESLFDSTPPAVDEEIKWNFCACQRGYSLSLHSARASEDLLNPPAISRCLSHDDTDYTTLFPYKDATAEYTVKTVSTRNVQKREALIEVSELGVKLKSQVSQGLAENSPSLEELELDSLFKVDAPRLNESKVPLPSSGGRSKRQTLDILPIYTVQALSQTDLESFAYFFPDDHRSSSHPAAHPSWPTASGLNSAKALEVCQLALANSTVGTVCKSLLGRRLEEAVDLCILDLQLKDDLAWEDALVSFLENECERKWLENRNQHSQASSPLADIATALRCPNFCNGNGECVEQGCQCYPGYSFYDCSLTISQPIEITGLENDGLCDVREFDCDSVRVFGLGFIDSPDLACLVTRLKHMNGVWIPKEEVRTKATFLSSKAVDCSVPRLSNMDVDMMDIMMASEQPYARWEIKVTNDGHQYSEGKFLTLYDGICQLCVTASGLCKLKERTCNIDGMCFAEGDSSPSVPCLLCNSTASKYTWSINQANRPPTFHAPRDGLQTFVGENFVYQFTATDPEGSALLFQLETGPPGASISPAGLLIWKVDEEETRSFQFTVSDECDAQSRFTAEVMVRPCGCMNGGTCVTNIKYPAGSGEYLCVCPAGISGDLCQEEQNECSSSPCGAGVCVDLVDGFQCQCPAGLTGATCQDDVNECERRPCFPGVRCVNGFGSFRCGPCPRGLQGDGISCKAPARLVTSRPITSSTRPAVWPINKTPVPLSKTTSTHLPPETDESPSKTSVSKAATSTSQRTGFPKGLNATSKCASRPCFPGVQCIDLRPPYTGYVCGRCPPGYQGNGRTCTKQSKQSTPRYSPQLTQATNNLPHVSHGFPHLHLPVLPFRQPQRRLSSPARVPLHQVTTRIPLSPTFPPVTGKEELELTGGHTPASTSSRDRLLSRSHSQLNVLPSPEERDASFKVSAGGFAGVTPGKVTLPHTSRHIKALRKSPEQSSLVTIIRPRPWTPLDSQKPLTAALTSLSFSFPETEFSADGGLGAGIQDPYETQPLPQESYTYLGGQSQTKILENQPTLQNGRHQSKSKNVVLLEERSFTCADVPCFPGVHCELAGDGKPICGRCPLGYIGDGQMCRAVCRHACGRNMECAAPNTCRCKKGYRGPNCKTAICSPACLNGGKCVAPDVCDCMSGYHGEACESALCSLPCLHGGTCVGRNTCSCPYGFVGPRCETIVCNSHCQNGGKCASPDECECLVGWTGPSCETALCDPVCLNGGTCIRPNSCTCQPGFYGARCQTAVCSPPCKNNGHCIRNNICSCVEGYSGPRCEKSVCEPVCMNGGRCVGPDVCDCASGWSGKRCDKPVCLQKCLNGGECVGTNTCHCRPGWKGTLCQIPICEQRCLYGSRCVQPNVCACRSGYMGTLCSKKLPVQRG</sequence>
<dbReference type="GeneID" id="113040173"/>
<feature type="disulfide bond" evidence="7">
    <location>
        <begin position="1263"/>
        <end position="1272"/>
    </location>
</feature>
<name>A0A6P6J2G8_CARAU</name>
<dbReference type="InterPro" id="IPR001846">
    <property type="entry name" value="VWF_type-D"/>
</dbReference>
<dbReference type="Pfam" id="PF00094">
    <property type="entry name" value="VWD"/>
    <property type="match status" value="1"/>
</dbReference>
<feature type="domain" description="EGF-like" evidence="9">
    <location>
        <begin position="1197"/>
        <end position="1236"/>
    </location>
</feature>
<dbReference type="InterPro" id="IPR009030">
    <property type="entry name" value="Growth_fac_rcpt_cys_sf"/>
</dbReference>
<feature type="disulfide bond" evidence="7">
    <location>
        <begin position="1242"/>
        <end position="1252"/>
    </location>
</feature>
<dbReference type="InterPro" id="IPR058727">
    <property type="entry name" value="Helical_Vwde"/>
</dbReference>
<feature type="compositionally biased region" description="Low complexity" evidence="8">
    <location>
        <begin position="1360"/>
        <end position="1372"/>
    </location>
</feature>
<dbReference type="InterPro" id="IPR018097">
    <property type="entry name" value="EGF_Ca-bd_CS"/>
</dbReference>
<dbReference type="InterPro" id="IPR007110">
    <property type="entry name" value="Ig-like_dom"/>
</dbReference>
<feature type="disulfide bond" evidence="7">
    <location>
        <begin position="1775"/>
        <end position="1785"/>
    </location>
</feature>
<feature type="region of interest" description="Disordered" evidence="8">
    <location>
        <begin position="1329"/>
        <end position="1380"/>
    </location>
</feature>
<evidence type="ECO:0000256" key="2">
    <source>
        <dbReference type="ARBA" id="ARBA00022729"/>
    </source>
</evidence>
<dbReference type="GO" id="GO:0005102">
    <property type="term" value="F:signaling receptor binding"/>
    <property type="evidence" value="ECO:0007669"/>
    <property type="project" value="TreeGrafter"/>
</dbReference>
<keyword evidence="2" id="KW-0732">Signal</keyword>
<reference evidence="13" key="1">
    <citation type="submission" date="2025-08" db="UniProtKB">
        <authorList>
            <consortium name="RefSeq"/>
        </authorList>
    </citation>
    <scope>IDENTIFICATION</scope>
    <source>
        <strain evidence="13">Wakin</strain>
        <tissue evidence="13">Muscle</tissue>
    </source>
</reference>
<accession>A0A6P6J2G8</accession>
<feature type="domain" description="EGF-like" evidence="9">
    <location>
        <begin position="1964"/>
        <end position="1995"/>
    </location>
</feature>
<dbReference type="RefSeq" id="XP_026054251.1">
    <property type="nucleotide sequence ID" value="XM_026198466.1"/>
</dbReference>
<dbReference type="PROSITE" id="PS00010">
    <property type="entry name" value="ASX_HYDROXYL"/>
    <property type="match status" value="1"/>
</dbReference>
<feature type="disulfide bond" evidence="7">
    <location>
        <begin position="1793"/>
        <end position="1802"/>
    </location>
</feature>
<dbReference type="SUPFAM" id="SSF57184">
    <property type="entry name" value="Growth factor receptor domain"/>
    <property type="match status" value="1"/>
</dbReference>
<dbReference type="Pfam" id="PF12661">
    <property type="entry name" value="hEGF"/>
    <property type="match status" value="1"/>
</dbReference>
<dbReference type="FunFam" id="2.10.25.10:FF:000321">
    <property type="entry name" value="Protein delta homolog 1"/>
    <property type="match status" value="1"/>
</dbReference>
<dbReference type="InterPro" id="IPR057885">
    <property type="entry name" value="Ig_VWDE"/>
</dbReference>
<feature type="disulfide bond" evidence="7">
    <location>
        <begin position="1857"/>
        <end position="1866"/>
    </location>
</feature>
<evidence type="ECO:0000313" key="13">
    <source>
        <dbReference type="RefSeq" id="XP_026054251.1"/>
    </source>
</evidence>
<feature type="domain" description="EGF-like" evidence="9">
    <location>
        <begin position="1868"/>
        <end position="1899"/>
    </location>
</feature>
<dbReference type="PANTHER" id="PTHR14949:SF52">
    <property type="entry name" value="VON WILLEBRAND FACTOR D AND EGF DOMAIN-CONTAINING PROTEIN"/>
    <property type="match status" value="1"/>
</dbReference>
<dbReference type="KEGG" id="caua:113040173"/>
<dbReference type="Pfam" id="PF25776">
    <property type="entry name" value="Ig_VWDE"/>
    <property type="match status" value="1"/>
</dbReference>
<feature type="disulfide bond" evidence="7">
    <location>
        <begin position="1985"/>
        <end position="1994"/>
    </location>
</feature>
<keyword evidence="6" id="KW-0325">Glycoprotein</keyword>
<feature type="domain" description="EGF-like" evidence="9">
    <location>
        <begin position="1238"/>
        <end position="1273"/>
    </location>
</feature>
<dbReference type="InterPro" id="IPR013032">
    <property type="entry name" value="EGF-like_CS"/>
</dbReference>
<keyword evidence="5 7" id="KW-1015">Disulfide bond</keyword>
<evidence type="ECO:0000259" key="9">
    <source>
        <dbReference type="PROSITE" id="PS50026"/>
    </source>
</evidence>
<comment type="caution">
    <text evidence="7">Lacks conserved residue(s) required for the propagation of feature annotation.</text>
</comment>
<evidence type="ECO:0000256" key="1">
    <source>
        <dbReference type="ARBA" id="ARBA00022536"/>
    </source>
</evidence>
<organism evidence="12 13">
    <name type="scientific">Carassius auratus</name>
    <name type="common">Goldfish</name>
    <dbReference type="NCBI Taxonomy" id="7957"/>
    <lineage>
        <taxon>Eukaryota</taxon>
        <taxon>Metazoa</taxon>
        <taxon>Chordata</taxon>
        <taxon>Craniata</taxon>
        <taxon>Vertebrata</taxon>
        <taxon>Euteleostomi</taxon>
        <taxon>Actinopterygii</taxon>
        <taxon>Neopterygii</taxon>
        <taxon>Teleostei</taxon>
        <taxon>Ostariophysi</taxon>
        <taxon>Cypriniformes</taxon>
        <taxon>Cyprinidae</taxon>
        <taxon>Cyprininae</taxon>
        <taxon>Carassius</taxon>
    </lineage>
</organism>
<dbReference type="InterPro" id="IPR050969">
    <property type="entry name" value="Dev_Signal_Modulators"/>
</dbReference>
<dbReference type="FunFam" id="2.10.25.10:FF:000490">
    <property type="entry name" value="von Willebrand factor D and EGF domain-containing protein"/>
    <property type="match status" value="1"/>
</dbReference>
<evidence type="ECO:0000259" key="11">
    <source>
        <dbReference type="PROSITE" id="PS51233"/>
    </source>
</evidence>
<dbReference type="InterPro" id="IPR057774">
    <property type="entry name" value="D8C_UMOD/GP2/OIT3-like"/>
</dbReference>
<dbReference type="PROSITE" id="PS50835">
    <property type="entry name" value="IG_LIKE"/>
    <property type="match status" value="1"/>
</dbReference>
<feature type="domain" description="EGF-like" evidence="9">
    <location>
        <begin position="1771"/>
        <end position="1803"/>
    </location>
</feature>
<evidence type="ECO:0000256" key="5">
    <source>
        <dbReference type="ARBA" id="ARBA00023157"/>
    </source>
</evidence>
<dbReference type="PROSITE" id="PS01186">
    <property type="entry name" value="EGF_2"/>
    <property type="match status" value="5"/>
</dbReference>
<feature type="disulfide bond" evidence="7">
    <location>
        <begin position="1871"/>
        <end position="1881"/>
    </location>
</feature>
<dbReference type="InterPro" id="IPR000742">
    <property type="entry name" value="EGF"/>
</dbReference>
<keyword evidence="3" id="KW-0677">Repeat</keyword>
<feature type="disulfide bond" evidence="7">
    <location>
        <begin position="1839"/>
        <end position="1849"/>
    </location>
</feature>
<evidence type="ECO:0000256" key="4">
    <source>
        <dbReference type="ARBA" id="ARBA00023054"/>
    </source>
</evidence>
<evidence type="ECO:0000256" key="3">
    <source>
        <dbReference type="ARBA" id="ARBA00022737"/>
    </source>
</evidence>
<dbReference type="PRINTS" id="PR01983">
    <property type="entry name" value="NOTCH"/>
</dbReference>
<feature type="disulfide bond" evidence="7">
    <location>
        <begin position="1226"/>
        <end position="1235"/>
    </location>
</feature>
<feature type="domain" description="EGF-like" evidence="9">
    <location>
        <begin position="1835"/>
        <end position="1867"/>
    </location>
</feature>
<dbReference type="GO" id="GO:0048731">
    <property type="term" value="P:system development"/>
    <property type="evidence" value="ECO:0007669"/>
    <property type="project" value="UniProtKB-ARBA"/>
</dbReference>
<dbReference type="InterPro" id="IPR001881">
    <property type="entry name" value="EGF-like_Ca-bd_dom"/>
</dbReference>
<dbReference type="Gene3D" id="2.10.25.10">
    <property type="entry name" value="Laminin"/>
    <property type="match status" value="11"/>
</dbReference>
<feature type="domain" description="Ig-like" evidence="10">
    <location>
        <begin position="217"/>
        <end position="313"/>
    </location>
</feature>
<dbReference type="InterPro" id="IPR013783">
    <property type="entry name" value="Ig-like_fold"/>
</dbReference>
<gene>
    <name evidence="13" type="primary">LOC113040173</name>
</gene>
<feature type="disulfide bond" evidence="7">
    <location>
        <begin position="1935"/>
        <end position="1945"/>
    </location>
</feature>
<dbReference type="SMART" id="SM00216">
    <property type="entry name" value="VWD"/>
    <property type="match status" value="1"/>
</dbReference>
<dbReference type="SMART" id="SM00179">
    <property type="entry name" value="EGF_CA"/>
    <property type="match status" value="3"/>
</dbReference>
<feature type="domain" description="EGF-like" evidence="9">
    <location>
        <begin position="1383"/>
        <end position="1425"/>
    </location>
</feature>
<protein>
    <submittedName>
        <fullName evidence="13">von Willebrand factor D and EGF domain-containing protein isoform X1</fullName>
    </submittedName>
</protein>
<dbReference type="PROSITE" id="PS51233">
    <property type="entry name" value="VWFD"/>
    <property type="match status" value="1"/>
</dbReference>
<dbReference type="PROSITE" id="PS50026">
    <property type="entry name" value="EGF_3"/>
    <property type="match status" value="8"/>
</dbReference>
<dbReference type="SMART" id="SM00181">
    <property type="entry name" value="EGF"/>
    <property type="match status" value="14"/>
</dbReference>
<dbReference type="PROSITE" id="PS01187">
    <property type="entry name" value="EGF_CA"/>
    <property type="match status" value="2"/>
</dbReference>
<evidence type="ECO:0000313" key="12">
    <source>
        <dbReference type="Proteomes" id="UP000515129"/>
    </source>
</evidence>
<feature type="disulfide bond" evidence="7">
    <location>
        <begin position="1953"/>
        <end position="1962"/>
    </location>
</feature>
<dbReference type="Pfam" id="PF00008">
    <property type="entry name" value="EGF"/>
    <property type="match status" value="1"/>
</dbReference>
<dbReference type="GO" id="GO:0009986">
    <property type="term" value="C:cell surface"/>
    <property type="evidence" value="ECO:0007669"/>
    <property type="project" value="TreeGrafter"/>
</dbReference>
<dbReference type="Gene3D" id="2.60.40.10">
    <property type="entry name" value="Immunoglobulins"/>
    <property type="match status" value="1"/>
</dbReference>
<keyword evidence="12" id="KW-1185">Reference proteome</keyword>
<dbReference type="GO" id="GO:0005576">
    <property type="term" value="C:extracellular region"/>
    <property type="evidence" value="ECO:0007669"/>
    <property type="project" value="TreeGrafter"/>
</dbReference>
<proteinExistence type="predicted"/>
<feature type="disulfide bond" evidence="7">
    <location>
        <begin position="1967"/>
        <end position="1977"/>
    </location>
</feature>
<dbReference type="PROSITE" id="PS00022">
    <property type="entry name" value="EGF_1"/>
    <property type="match status" value="6"/>
</dbReference>
<dbReference type="Pfam" id="PF25024">
    <property type="entry name" value="EGF_TEN"/>
    <property type="match status" value="1"/>
</dbReference>
<dbReference type="Pfam" id="PF23283">
    <property type="entry name" value="D8C_UMOD"/>
    <property type="match status" value="1"/>
</dbReference>
<keyword evidence="1 7" id="KW-0245">EGF-like domain</keyword>
<dbReference type="InterPro" id="IPR000152">
    <property type="entry name" value="EGF-type_Asp/Asn_hydroxyl_site"/>
</dbReference>
<dbReference type="Proteomes" id="UP000515129">
    <property type="component" value="Chromosome 22"/>
</dbReference>
<evidence type="ECO:0000256" key="8">
    <source>
        <dbReference type="SAM" id="MobiDB-lite"/>
    </source>
</evidence>
<evidence type="ECO:0000259" key="10">
    <source>
        <dbReference type="PROSITE" id="PS50835"/>
    </source>
</evidence>
<dbReference type="GO" id="GO:0005509">
    <property type="term" value="F:calcium ion binding"/>
    <property type="evidence" value="ECO:0007669"/>
    <property type="project" value="InterPro"/>
</dbReference>
<dbReference type="Pfam" id="PF26129">
    <property type="entry name" value="Vwde"/>
    <property type="match status" value="1"/>
</dbReference>